<sequence>MATEEDASDELGSTMEEQLLTAIKEGGESKWKILDRLKVVRLMDVLGRTSLQDLRTPSGIHVLNYAILNYNFVAARMLLKKGVSPSSADKNGRTALHAAATVDDAGILVDIMKEYDDVNVKDDWGVACRKLTRKTHVLKLLRDYDKERKPKLSVLDTKTPFTAEDLPCSIQLADESDEPAEKTTEEKDEECGVEDDDTVPRGSNSLLYYSTPAEDLGRKTLELKVEGEEAWGPVVQYRTLQSCSANLVFPLCDCIPWWYRSSKPVRGAGEKVGQGITVAKAEVSVTLDPAGSMLLMSRPLQQAVVLEPGKTEVTSVANENVKLQAPEDFSGKIEGNLHLEKSVPIKVDPSLKTAEDSEAAEKRIIASQSDYVKFVINGPCHGITADQLTMQLPVPTEYTGSTMVLYYRLDSRESTLSVSESEAEDDIEAGRPEKSVTQLPDTTTTDSRRRSSSSSSLDSASTFVSDSEADEDEGEAKLWIKKQDIDVQGNEGKVKVPVVPNKTVTAVEVKSSVSEDKVKRQIAKQYRKRRYKKVVFLVIARPWRGWRVCREILVLVTSPAHLPMEMKVHVRDGYIPVQLSGELLTPKHCTFRASIVGDLIIEDGTAEATIAYHHAIRTDQGDNHCRFVVRRQTDDVTEGGILIEKRRKKKKHRPLSVSPWKPLGQMRFDVTKPTNQIKPPEEEDETMPFTDPVLMSLAGQMTTSQAAKLGTRLELSDASVNSILFNPTYLSSTFKCFQILVAARELQDSMLNFGKKLVKALHSNKHLNKACSGLFQLLSDWDG</sequence>
<evidence type="ECO:0000256" key="1">
    <source>
        <dbReference type="PROSITE-ProRule" id="PRU00023"/>
    </source>
</evidence>
<feature type="region of interest" description="Disordered" evidence="2">
    <location>
        <begin position="416"/>
        <end position="469"/>
    </location>
</feature>
<dbReference type="SMART" id="SM00248">
    <property type="entry name" value="ANK"/>
    <property type="match status" value="2"/>
</dbReference>
<gene>
    <name evidence="3" type="ORF">BaRGS_00012874</name>
</gene>
<protein>
    <submittedName>
        <fullName evidence="3">Uncharacterized protein</fullName>
    </submittedName>
</protein>
<keyword evidence="4" id="KW-1185">Reference proteome</keyword>
<dbReference type="Gene3D" id="1.25.40.20">
    <property type="entry name" value="Ankyrin repeat-containing domain"/>
    <property type="match status" value="1"/>
</dbReference>
<feature type="region of interest" description="Disordered" evidence="2">
    <location>
        <begin position="172"/>
        <end position="197"/>
    </location>
</feature>
<feature type="repeat" description="ANK" evidence="1">
    <location>
        <begin position="91"/>
        <end position="123"/>
    </location>
</feature>
<organism evidence="3 4">
    <name type="scientific">Batillaria attramentaria</name>
    <dbReference type="NCBI Taxonomy" id="370345"/>
    <lineage>
        <taxon>Eukaryota</taxon>
        <taxon>Metazoa</taxon>
        <taxon>Spiralia</taxon>
        <taxon>Lophotrochozoa</taxon>
        <taxon>Mollusca</taxon>
        <taxon>Gastropoda</taxon>
        <taxon>Caenogastropoda</taxon>
        <taxon>Sorbeoconcha</taxon>
        <taxon>Cerithioidea</taxon>
        <taxon>Batillariidae</taxon>
        <taxon>Batillaria</taxon>
    </lineage>
</organism>
<dbReference type="Proteomes" id="UP001519460">
    <property type="component" value="Unassembled WGS sequence"/>
</dbReference>
<reference evidence="3 4" key="1">
    <citation type="journal article" date="2023" name="Sci. Data">
        <title>Genome assembly of the Korean intertidal mud-creeper Batillaria attramentaria.</title>
        <authorList>
            <person name="Patra A.K."/>
            <person name="Ho P.T."/>
            <person name="Jun S."/>
            <person name="Lee S.J."/>
            <person name="Kim Y."/>
            <person name="Won Y.J."/>
        </authorList>
    </citation>
    <scope>NUCLEOTIDE SEQUENCE [LARGE SCALE GENOMIC DNA]</scope>
    <source>
        <strain evidence="3">Wonlab-2016</strain>
    </source>
</reference>
<dbReference type="SUPFAM" id="SSF48403">
    <property type="entry name" value="Ankyrin repeat"/>
    <property type="match status" value="1"/>
</dbReference>
<evidence type="ECO:0000256" key="2">
    <source>
        <dbReference type="SAM" id="MobiDB-lite"/>
    </source>
</evidence>
<dbReference type="InterPro" id="IPR002110">
    <property type="entry name" value="Ankyrin_rpt"/>
</dbReference>
<proteinExistence type="predicted"/>
<dbReference type="PROSITE" id="PS50088">
    <property type="entry name" value="ANK_REPEAT"/>
    <property type="match status" value="1"/>
</dbReference>
<evidence type="ECO:0000313" key="4">
    <source>
        <dbReference type="Proteomes" id="UP001519460"/>
    </source>
</evidence>
<dbReference type="InterPro" id="IPR036770">
    <property type="entry name" value="Ankyrin_rpt-contain_sf"/>
</dbReference>
<dbReference type="AlphaFoldDB" id="A0ABD0L8J8"/>
<dbReference type="EMBL" id="JACVVK020000071">
    <property type="protein sequence ID" value="KAK7495884.1"/>
    <property type="molecule type" value="Genomic_DNA"/>
</dbReference>
<feature type="compositionally biased region" description="Acidic residues" evidence="2">
    <location>
        <begin position="186"/>
        <end position="197"/>
    </location>
</feature>
<feature type="compositionally biased region" description="Low complexity" evidence="2">
    <location>
        <begin position="452"/>
        <end position="466"/>
    </location>
</feature>
<comment type="caution">
    <text evidence="3">The sequence shown here is derived from an EMBL/GenBank/DDBJ whole genome shotgun (WGS) entry which is preliminary data.</text>
</comment>
<name>A0ABD0L8J8_9CAEN</name>
<evidence type="ECO:0000313" key="3">
    <source>
        <dbReference type="EMBL" id="KAK7495884.1"/>
    </source>
</evidence>
<keyword evidence="1" id="KW-0040">ANK repeat</keyword>
<accession>A0ABD0L8J8</accession>